<dbReference type="Gramene" id="rna-AYBTSS11_LOCUS27027">
    <property type="protein sequence ID" value="CAJ1974939.1"/>
    <property type="gene ID" value="gene-AYBTSS11_LOCUS27027"/>
</dbReference>
<dbReference type="AlphaFoldDB" id="A0AA86TIG0"/>
<gene>
    <name evidence="1" type="ORF">AYBTSS11_LOCUS27027</name>
</gene>
<protein>
    <submittedName>
        <fullName evidence="1">Uncharacterized protein</fullName>
    </submittedName>
</protein>
<dbReference type="Proteomes" id="UP001189624">
    <property type="component" value="Chromosome 9"/>
</dbReference>
<dbReference type="EMBL" id="OY731406">
    <property type="protein sequence ID" value="CAJ1974939.1"/>
    <property type="molecule type" value="Genomic_DNA"/>
</dbReference>
<reference evidence="1" key="1">
    <citation type="submission" date="2023-10" db="EMBL/GenBank/DDBJ databases">
        <authorList>
            <person name="Domelevo Entfellner J.-B."/>
        </authorList>
    </citation>
    <scope>NUCLEOTIDE SEQUENCE</scope>
</reference>
<evidence type="ECO:0000313" key="2">
    <source>
        <dbReference type="Proteomes" id="UP001189624"/>
    </source>
</evidence>
<keyword evidence="2" id="KW-1185">Reference proteome</keyword>
<proteinExistence type="predicted"/>
<accession>A0AA86TIG0</accession>
<organism evidence="1 2">
    <name type="scientific">Sphenostylis stenocarpa</name>
    <dbReference type="NCBI Taxonomy" id="92480"/>
    <lineage>
        <taxon>Eukaryota</taxon>
        <taxon>Viridiplantae</taxon>
        <taxon>Streptophyta</taxon>
        <taxon>Embryophyta</taxon>
        <taxon>Tracheophyta</taxon>
        <taxon>Spermatophyta</taxon>
        <taxon>Magnoliopsida</taxon>
        <taxon>eudicotyledons</taxon>
        <taxon>Gunneridae</taxon>
        <taxon>Pentapetalae</taxon>
        <taxon>rosids</taxon>
        <taxon>fabids</taxon>
        <taxon>Fabales</taxon>
        <taxon>Fabaceae</taxon>
        <taxon>Papilionoideae</taxon>
        <taxon>50 kb inversion clade</taxon>
        <taxon>NPAAA clade</taxon>
        <taxon>indigoferoid/millettioid clade</taxon>
        <taxon>Phaseoleae</taxon>
        <taxon>Sphenostylis</taxon>
    </lineage>
</organism>
<sequence>MSKQNPTTPIGADEVMSDDDIYGKACPALCFFPFGVENSLFITHFTTAKPHPSLSSFPPSWTWTSGLPLFIPPTTSPLSKLLAFTLVLFLWELGID</sequence>
<name>A0AA86TIG0_9FABA</name>
<evidence type="ECO:0000313" key="1">
    <source>
        <dbReference type="EMBL" id="CAJ1974939.1"/>
    </source>
</evidence>